<dbReference type="AlphaFoldDB" id="A0A378WIA9"/>
<gene>
    <name evidence="3" type="ORF">NCTC12229_01051</name>
</gene>
<dbReference type="OrthoDB" id="819552at2"/>
<feature type="coiled-coil region" evidence="1">
    <location>
        <begin position="144"/>
        <end position="182"/>
    </location>
</feature>
<dbReference type="InterPro" id="IPR007560">
    <property type="entry name" value="Restrct_endonuc_IV_Mrr"/>
</dbReference>
<feature type="domain" description="Restriction endonuclease type IV Mrr" evidence="2">
    <location>
        <begin position="180"/>
        <end position="236"/>
    </location>
</feature>
<organism evidence="3 4">
    <name type="scientific">Neisseria zoodegmatis</name>
    <dbReference type="NCBI Taxonomy" id="326523"/>
    <lineage>
        <taxon>Bacteria</taxon>
        <taxon>Pseudomonadati</taxon>
        <taxon>Pseudomonadota</taxon>
        <taxon>Betaproteobacteria</taxon>
        <taxon>Neisseriales</taxon>
        <taxon>Neisseriaceae</taxon>
        <taxon>Neisseria</taxon>
    </lineage>
</organism>
<protein>
    <recommendedName>
        <fullName evidence="2">Restriction endonuclease type IV Mrr domain-containing protein</fullName>
    </recommendedName>
</protein>
<dbReference type="RefSeq" id="WP_115133795.1">
    <property type="nucleotide sequence ID" value="NZ_UGRS01000001.1"/>
</dbReference>
<evidence type="ECO:0000313" key="4">
    <source>
        <dbReference type="Proteomes" id="UP000254055"/>
    </source>
</evidence>
<reference evidence="3 4" key="1">
    <citation type="submission" date="2018-06" db="EMBL/GenBank/DDBJ databases">
        <authorList>
            <consortium name="Pathogen Informatics"/>
            <person name="Doyle S."/>
        </authorList>
    </citation>
    <scope>NUCLEOTIDE SEQUENCE [LARGE SCALE GENOMIC DNA]</scope>
    <source>
        <strain evidence="3 4">NCTC12229</strain>
    </source>
</reference>
<evidence type="ECO:0000259" key="2">
    <source>
        <dbReference type="Pfam" id="PF04471"/>
    </source>
</evidence>
<dbReference type="Pfam" id="PF04471">
    <property type="entry name" value="Mrr_cat"/>
    <property type="match status" value="1"/>
</dbReference>
<proteinExistence type="predicted"/>
<dbReference type="GO" id="GO:0003677">
    <property type="term" value="F:DNA binding"/>
    <property type="evidence" value="ECO:0007669"/>
    <property type="project" value="InterPro"/>
</dbReference>
<dbReference type="GO" id="GO:0009307">
    <property type="term" value="P:DNA restriction-modification system"/>
    <property type="evidence" value="ECO:0007669"/>
    <property type="project" value="InterPro"/>
</dbReference>
<sequence>MPKIRYIKLGNQGCWEQECIENGIVRFGYEGLHQEALNGEWGKLHAAWFEHRRDLGAATRDVNQIKDFYTLTDEDYFITFYKNQLWWCQPKGAPIEKEDGTRVRETLDGWHNSSRTNAEDVFWVQNVDGRITKVRGFRGTVCSIEQEQKLLRRINGELSSEIEEAQEALNNLKQKLENLIKTLSPQDFELLVDLVFSRTGWQRTSILGRTEKNIDLMLEHPIQGRTSHVQVKSSSNFKEAEDYINTHKNDYQENIDFYFIYHTSNDDITALHSPKNGIYIWDIEKIAGLVVDTGLIDWLIKRAK</sequence>
<dbReference type="Proteomes" id="UP000254055">
    <property type="component" value="Unassembled WGS sequence"/>
</dbReference>
<evidence type="ECO:0000256" key="1">
    <source>
        <dbReference type="SAM" id="Coils"/>
    </source>
</evidence>
<keyword evidence="1" id="KW-0175">Coiled coil</keyword>
<dbReference type="GO" id="GO:0004519">
    <property type="term" value="F:endonuclease activity"/>
    <property type="evidence" value="ECO:0007669"/>
    <property type="project" value="InterPro"/>
</dbReference>
<accession>A0A378WIA9</accession>
<dbReference type="EMBL" id="UGRS01000001">
    <property type="protein sequence ID" value="SUA36627.1"/>
    <property type="molecule type" value="Genomic_DNA"/>
</dbReference>
<evidence type="ECO:0000313" key="3">
    <source>
        <dbReference type="EMBL" id="SUA36627.1"/>
    </source>
</evidence>
<name>A0A378WIA9_9NEIS</name>